<feature type="transmembrane region" description="Helical" evidence="1">
    <location>
        <begin position="209"/>
        <end position="229"/>
    </location>
</feature>
<evidence type="ECO:0000313" key="2">
    <source>
        <dbReference type="EMBL" id="KAB7728739.1"/>
    </source>
</evidence>
<keyword evidence="3" id="KW-1185">Reference proteome</keyword>
<feature type="transmembrane region" description="Helical" evidence="1">
    <location>
        <begin position="107"/>
        <end position="126"/>
    </location>
</feature>
<reference evidence="2 3" key="1">
    <citation type="submission" date="2019-10" db="EMBL/GenBank/DDBJ databases">
        <title>Rudanella paleaurantiibacter sp. nov., isolated from sludge.</title>
        <authorList>
            <person name="Xu S.Q."/>
        </authorList>
    </citation>
    <scope>NUCLEOTIDE SEQUENCE [LARGE SCALE GENOMIC DNA]</scope>
    <source>
        <strain evidence="2 3">HX-22-17</strain>
    </source>
</reference>
<feature type="transmembrane region" description="Helical" evidence="1">
    <location>
        <begin position="7"/>
        <end position="25"/>
    </location>
</feature>
<feature type="transmembrane region" description="Helical" evidence="1">
    <location>
        <begin position="133"/>
        <end position="152"/>
    </location>
</feature>
<feature type="transmembrane region" description="Helical" evidence="1">
    <location>
        <begin position="384"/>
        <end position="400"/>
    </location>
</feature>
<proteinExistence type="predicted"/>
<name>A0A7J5TWG4_9BACT</name>
<feature type="transmembrane region" description="Helical" evidence="1">
    <location>
        <begin position="407"/>
        <end position="426"/>
    </location>
</feature>
<accession>A0A7J5TWG4</accession>
<feature type="transmembrane region" description="Helical" evidence="1">
    <location>
        <begin position="249"/>
        <end position="265"/>
    </location>
</feature>
<dbReference type="AlphaFoldDB" id="A0A7J5TWG4"/>
<gene>
    <name evidence="2" type="ORF">F5984_18090</name>
</gene>
<organism evidence="2 3">
    <name type="scientific">Rudanella paleaurantiibacter</name>
    <dbReference type="NCBI Taxonomy" id="2614655"/>
    <lineage>
        <taxon>Bacteria</taxon>
        <taxon>Pseudomonadati</taxon>
        <taxon>Bacteroidota</taxon>
        <taxon>Cytophagia</taxon>
        <taxon>Cytophagales</taxon>
        <taxon>Cytophagaceae</taxon>
        <taxon>Rudanella</taxon>
    </lineage>
</organism>
<feature type="transmembrane region" description="Helical" evidence="1">
    <location>
        <begin position="324"/>
        <end position="341"/>
    </location>
</feature>
<comment type="caution">
    <text evidence="2">The sequence shown here is derived from an EMBL/GenBank/DDBJ whole genome shotgun (WGS) entry which is preliminary data.</text>
</comment>
<dbReference type="Proteomes" id="UP000488299">
    <property type="component" value="Unassembled WGS sequence"/>
</dbReference>
<evidence type="ECO:0008006" key="4">
    <source>
        <dbReference type="Google" id="ProtNLM"/>
    </source>
</evidence>
<keyword evidence="1" id="KW-1133">Transmembrane helix</keyword>
<keyword evidence="1" id="KW-0472">Membrane</keyword>
<dbReference type="EMBL" id="WELI01000007">
    <property type="protein sequence ID" value="KAB7728739.1"/>
    <property type="molecule type" value="Genomic_DNA"/>
</dbReference>
<sequence>MTRFPRLILPILLTLLVGGLAVWLVDDFSGPLSDGGDTDFYEYVGYYVAHNLTFWPVPHLNLLHNQTFYPYGANHTLLDWGWERDYWYALCYWLIGKGEPGPYLQYYYVYSLLITALGAFGLLRGIVSDGRAWVAALIVSVFNFYCIWKYPTHLNVCVLHWTTLCILATYRLLYECATGPTRNRPLPALPWWLLWVWLHVQVLSQELGYVAGFALTFTVICAPFLGWCLWQHRSVVPALFRPEPGHKPYVWLLLGLIGVSTWLYVPPTIQIFLGAQAYADSSVGMPPSWSHPLRLLIPYLPGVDEFAIRYDRIFWDTYESYGQTRPGLYLVILAVVGFWGIRRKPLLWGPVVFMLALCVVYHPVLLPTLKVFPWFSFNRHGGRASMVYPVLFGLLALWVPRPQTRSGWLALAPVLLLMLAEWSWGYRYPHLYKPQIVSASVQAYMQTVRDAPGEAVLDFPFCTIGADGVGAAEGLCPYYREQNAVFTFRRFHQKKVVGQYWGRLLPTYIQPFLRDHWDRLLRPGYVFTPADWQFLDQFLQQHRFAGINLYPDLLSAEQRAAFYAHYGLPRAETRLPMAGRVQLLRVDHQP</sequence>
<evidence type="ECO:0000256" key="1">
    <source>
        <dbReference type="SAM" id="Phobius"/>
    </source>
</evidence>
<evidence type="ECO:0000313" key="3">
    <source>
        <dbReference type="Proteomes" id="UP000488299"/>
    </source>
</evidence>
<keyword evidence="1" id="KW-0812">Transmembrane</keyword>
<protein>
    <recommendedName>
        <fullName evidence="4">Glycosyltransferase RgtA/B/C/D-like domain-containing protein</fullName>
    </recommendedName>
</protein>
<dbReference type="RefSeq" id="WP_152125630.1">
    <property type="nucleotide sequence ID" value="NZ_WELI01000007.1"/>
</dbReference>
<feature type="transmembrane region" description="Helical" evidence="1">
    <location>
        <begin position="346"/>
        <end position="364"/>
    </location>
</feature>